<reference evidence="3 4" key="1">
    <citation type="submission" date="2024-01" db="EMBL/GenBank/DDBJ databases">
        <title>The diversity of rhizobia nodulating Mimosa spp. in eleven states of Brazil covering several biomes is determined by host plant, location, and edaphic factors.</title>
        <authorList>
            <person name="Rouws L."/>
            <person name="Barauna A."/>
            <person name="Beukes C."/>
            <person name="De Faria S.M."/>
            <person name="Gross E."/>
            <person name="Dos Reis Junior F.B."/>
            <person name="Simon M."/>
            <person name="Maluk M."/>
            <person name="Odee D.W."/>
            <person name="Kenicer G."/>
            <person name="Young J.P.W."/>
            <person name="Reis V.M."/>
            <person name="Zilli J."/>
            <person name="James E.K."/>
        </authorList>
    </citation>
    <scope>NUCLEOTIDE SEQUENCE [LARGE SCALE GENOMIC DNA]</scope>
    <source>
        <strain evidence="3 4">JPY77</strain>
    </source>
</reference>
<feature type="chain" id="PRO_5046670323" evidence="1">
    <location>
        <begin position="22"/>
        <end position="145"/>
    </location>
</feature>
<dbReference type="Pfam" id="PF12883">
    <property type="entry name" value="DUF3828"/>
    <property type="match status" value="1"/>
</dbReference>
<feature type="domain" description="DUF3828" evidence="2">
    <location>
        <begin position="26"/>
        <end position="140"/>
    </location>
</feature>
<feature type="signal peptide" evidence="1">
    <location>
        <begin position="1"/>
        <end position="21"/>
    </location>
</feature>
<organism evidence="3 4">
    <name type="scientific">Paraburkholderia sabiae</name>
    <dbReference type="NCBI Taxonomy" id="273251"/>
    <lineage>
        <taxon>Bacteria</taxon>
        <taxon>Pseudomonadati</taxon>
        <taxon>Pseudomonadota</taxon>
        <taxon>Betaproteobacteria</taxon>
        <taxon>Burkholderiales</taxon>
        <taxon>Burkholderiaceae</taxon>
        <taxon>Paraburkholderia</taxon>
    </lineage>
</organism>
<dbReference type="Gene3D" id="3.10.450.50">
    <property type="match status" value="1"/>
</dbReference>
<evidence type="ECO:0000259" key="2">
    <source>
        <dbReference type="Pfam" id="PF12883"/>
    </source>
</evidence>
<evidence type="ECO:0000313" key="3">
    <source>
        <dbReference type="EMBL" id="MEM5287067.1"/>
    </source>
</evidence>
<dbReference type="RefSeq" id="WP_201657055.1">
    <property type="nucleotide sequence ID" value="NZ_CAJHCS010000026.1"/>
</dbReference>
<sequence length="145" mass="16315">MPFALALAVITSIFCHSNAFAQAHDATSDVKAFYSWYIGKQSGAAFPLLDKAIYGYVNKQTVDRLRTAYRHNRLPGGSDYFTKVQDYDERDWLSNIVATNPVSLGDVTIVPVTFGSKDKINVIVFLRKQGDAWKIVKVDDTRDFE</sequence>
<evidence type="ECO:0000256" key="1">
    <source>
        <dbReference type="SAM" id="SignalP"/>
    </source>
</evidence>
<dbReference type="InterPro" id="IPR024289">
    <property type="entry name" value="DUF3828"/>
</dbReference>
<accession>A0ABU9QCB3</accession>
<comment type="caution">
    <text evidence="3">The sequence shown here is derived from an EMBL/GenBank/DDBJ whole genome shotgun (WGS) entry which is preliminary data.</text>
</comment>
<keyword evidence="1" id="KW-0732">Signal</keyword>
<name>A0ABU9QCB3_9BURK</name>
<keyword evidence="4" id="KW-1185">Reference proteome</keyword>
<gene>
    <name evidence="3" type="ORF">V4C55_15200</name>
</gene>
<dbReference type="EMBL" id="JAZHGC010000011">
    <property type="protein sequence ID" value="MEM5287067.1"/>
    <property type="molecule type" value="Genomic_DNA"/>
</dbReference>
<evidence type="ECO:0000313" key="4">
    <source>
        <dbReference type="Proteomes" id="UP001494588"/>
    </source>
</evidence>
<proteinExistence type="predicted"/>
<protein>
    <submittedName>
        <fullName evidence="3">DUF3828 domain-containing protein</fullName>
    </submittedName>
</protein>
<dbReference type="Proteomes" id="UP001494588">
    <property type="component" value="Unassembled WGS sequence"/>
</dbReference>